<dbReference type="Pfam" id="PF13556">
    <property type="entry name" value="HTH_30"/>
    <property type="match status" value="1"/>
</dbReference>
<dbReference type="Proteomes" id="UP000001572">
    <property type="component" value="Chromosome"/>
</dbReference>
<organism evidence="2 3">
    <name type="scientific">Alkaliphilus metalliredigens (strain QYMF)</name>
    <dbReference type="NCBI Taxonomy" id="293826"/>
    <lineage>
        <taxon>Bacteria</taxon>
        <taxon>Bacillati</taxon>
        <taxon>Bacillota</taxon>
        <taxon>Clostridia</taxon>
        <taxon>Peptostreptococcales</taxon>
        <taxon>Natronincolaceae</taxon>
        <taxon>Alkaliphilus</taxon>
    </lineage>
</organism>
<dbReference type="InterPro" id="IPR025736">
    <property type="entry name" value="PucR_C-HTH_dom"/>
</dbReference>
<dbReference type="eggNOG" id="COG3835">
    <property type="taxonomic scope" value="Bacteria"/>
</dbReference>
<gene>
    <name evidence="2" type="ordered locus">Amet_3324</name>
</gene>
<dbReference type="InterPro" id="IPR042070">
    <property type="entry name" value="PucR_C-HTH_sf"/>
</dbReference>
<evidence type="ECO:0000313" key="2">
    <source>
        <dbReference type="EMBL" id="ABR49452.1"/>
    </source>
</evidence>
<feature type="domain" description="PucR C-terminal helix-turn-helix" evidence="1">
    <location>
        <begin position="279"/>
        <end position="332"/>
    </location>
</feature>
<dbReference type="InterPro" id="IPR051448">
    <property type="entry name" value="CdaR-like_regulators"/>
</dbReference>
<evidence type="ECO:0000313" key="3">
    <source>
        <dbReference type="Proteomes" id="UP000001572"/>
    </source>
</evidence>
<dbReference type="PANTHER" id="PTHR33744:SF15">
    <property type="entry name" value="CARBOHYDRATE DIACID REGULATOR"/>
    <property type="match status" value="1"/>
</dbReference>
<name>A6TTD4_ALKMQ</name>
<dbReference type="RefSeq" id="WP_012064417.1">
    <property type="nucleotide sequence ID" value="NC_009633.1"/>
</dbReference>
<dbReference type="HOGENOM" id="CLU_058212_1_0_9"/>
<dbReference type="Gene3D" id="1.10.10.2840">
    <property type="entry name" value="PucR C-terminal helix-turn-helix domain"/>
    <property type="match status" value="1"/>
</dbReference>
<proteinExistence type="predicted"/>
<dbReference type="EMBL" id="CP000724">
    <property type="protein sequence ID" value="ABR49452.1"/>
    <property type="molecule type" value="Genomic_DNA"/>
</dbReference>
<evidence type="ECO:0000259" key="1">
    <source>
        <dbReference type="Pfam" id="PF13556"/>
    </source>
</evidence>
<dbReference type="STRING" id="293826.Amet_3324"/>
<accession>A6TTD4</accession>
<dbReference type="KEGG" id="amt:Amet_3324"/>
<reference evidence="3" key="1">
    <citation type="journal article" date="2016" name="Genome Announc.">
        <title>Complete genome sequence of Alkaliphilus metalliredigens strain QYMF, an alkaliphilic and metal-reducing bacterium isolated from borax-contaminated leachate ponds.</title>
        <authorList>
            <person name="Hwang C."/>
            <person name="Copeland A."/>
            <person name="Lucas S."/>
            <person name="Lapidus A."/>
            <person name="Barry K."/>
            <person name="Detter J.C."/>
            <person name="Glavina Del Rio T."/>
            <person name="Hammon N."/>
            <person name="Israni S."/>
            <person name="Dalin E."/>
            <person name="Tice H."/>
            <person name="Pitluck S."/>
            <person name="Chertkov O."/>
            <person name="Brettin T."/>
            <person name="Bruce D."/>
            <person name="Han C."/>
            <person name="Schmutz J."/>
            <person name="Larimer F."/>
            <person name="Land M.L."/>
            <person name="Hauser L."/>
            <person name="Kyrpides N."/>
            <person name="Mikhailova N."/>
            <person name="Ye Q."/>
            <person name="Zhou J."/>
            <person name="Richardson P."/>
            <person name="Fields M.W."/>
        </authorList>
    </citation>
    <scope>NUCLEOTIDE SEQUENCE [LARGE SCALE GENOMIC DNA]</scope>
    <source>
        <strain evidence="3">QYMF</strain>
    </source>
</reference>
<protein>
    <submittedName>
        <fullName evidence="2">Transcriptional regulator, CdaR</fullName>
    </submittedName>
</protein>
<keyword evidence="3" id="KW-1185">Reference proteome</keyword>
<dbReference type="AlphaFoldDB" id="A6TTD4"/>
<dbReference type="OrthoDB" id="9792148at2"/>
<dbReference type="PANTHER" id="PTHR33744">
    <property type="entry name" value="CARBOHYDRATE DIACID REGULATOR"/>
    <property type="match status" value="1"/>
</dbReference>
<sequence length="350" mass="40424">MHIQRIKSIIHSLKDIIDTEINLLDENGYIFHSTDTNKIGNYDNQIISFELNDGFLIEKQEYIYCSYNSYEEDKCILSIKGINEDTQKFAKMIGIFLGTDIKNISRNDFIKSILLNTISDDSIKNVCEKHHIVTQGQVQIIVIEATENLMGTVEEILSALLSDEIIRIKSKYFAVIKRITDKNNDFPTFLSETISSELLYEVKIGIGVIVDDVYDWHFSYKTAENFIEIGKVFLPSHKTYSFKSLTIPLMISKIQANDLEEIMKQFDCNIKSLFSNNELLNTAFIFFKNNLNISDTARDLFVHRNTLIYRLSKIQDITGYDLRIFEDAILFNVMINGHLCLTNENKSIIK</sequence>